<keyword evidence="2" id="KW-1185">Reference proteome</keyword>
<evidence type="ECO:0000313" key="2">
    <source>
        <dbReference type="Proteomes" id="UP001459277"/>
    </source>
</evidence>
<gene>
    <name evidence="1" type="ORF">SO802_026335</name>
</gene>
<comment type="caution">
    <text evidence="1">The sequence shown here is derived from an EMBL/GenBank/DDBJ whole genome shotgun (WGS) entry which is preliminary data.</text>
</comment>
<dbReference type="PANTHER" id="PTHR33116:SF78">
    <property type="entry name" value="OS12G0587133 PROTEIN"/>
    <property type="match status" value="1"/>
</dbReference>
<dbReference type="EMBL" id="JAZDWU010000009">
    <property type="protein sequence ID" value="KAK9991350.1"/>
    <property type="molecule type" value="Genomic_DNA"/>
</dbReference>
<name>A0AAW2C4M8_9ROSI</name>
<proteinExistence type="predicted"/>
<evidence type="ECO:0000313" key="1">
    <source>
        <dbReference type="EMBL" id="KAK9991350.1"/>
    </source>
</evidence>
<protein>
    <submittedName>
        <fullName evidence="1">Uncharacterized protein</fullName>
    </submittedName>
</protein>
<dbReference type="PANTHER" id="PTHR33116">
    <property type="entry name" value="REVERSE TRANSCRIPTASE ZINC-BINDING DOMAIN-CONTAINING PROTEIN-RELATED-RELATED"/>
    <property type="match status" value="1"/>
</dbReference>
<reference evidence="1 2" key="1">
    <citation type="submission" date="2024-01" db="EMBL/GenBank/DDBJ databases">
        <title>A telomere-to-telomere, gap-free genome of sweet tea (Lithocarpus litseifolius).</title>
        <authorList>
            <person name="Zhou J."/>
        </authorList>
    </citation>
    <scope>NUCLEOTIDE SEQUENCE [LARGE SCALE GENOMIC DNA]</scope>
    <source>
        <strain evidence="1">Zhou-2022a</strain>
        <tissue evidence="1">Leaf</tissue>
    </source>
</reference>
<dbReference type="Proteomes" id="UP001459277">
    <property type="component" value="Unassembled WGS sequence"/>
</dbReference>
<sequence>MPLDKIEQVMRSFLWKGDDLSKGGAKVAWDSLCLPYKEGGLGFRDVEAWNRAAMVKHIWHLCTDSDHSIWSSWVRNYLMKNRNLWTLRAPGER</sequence>
<accession>A0AAW2C4M8</accession>
<organism evidence="1 2">
    <name type="scientific">Lithocarpus litseifolius</name>
    <dbReference type="NCBI Taxonomy" id="425828"/>
    <lineage>
        <taxon>Eukaryota</taxon>
        <taxon>Viridiplantae</taxon>
        <taxon>Streptophyta</taxon>
        <taxon>Embryophyta</taxon>
        <taxon>Tracheophyta</taxon>
        <taxon>Spermatophyta</taxon>
        <taxon>Magnoliopsida</taxon>
        <taxon>eudicotyledons</taxon>
        <taxon>Gunneridae</taxon>
        <taxon>Pentapetalae</taxon>
        <taxon>rosids</taxon>
        <taxon>fabids</taxon>
        <taxon>Fagales</taxon>
        <taxon>Fagaceae</taxon>
        <taxon>Lithocarpus</taxon>
    </lineage>
</organism>
<dbReference type="AlphaFoldDB" id="A0AAW2C4M8"/>